<name>A0ABS6ZF14_9ACTN</name>
<evidence type="ECO:0000313" key="2">
    <source>
        <dbReference type="Proteomes" id="UP000812013"/>
    </source>
</evidence>
<gene>
    <name evidence="1" type="ORF">GPJ59_29040</name>
</gene>
<accession>A0ABS6ZF14</accession>
<protein>
    <submittedName>
        <fullName evidence="1">Uncharacterized protein</fullName>
    </submittedName>
</protein>
<organism evidence="1 2">
    <name type="scientific">Streptomyces bambusae</name>
    <dbReference type="NCBI Taxonomy" id="1550616"/>
    <lineage>
        <taxon>Bacteria</taxon>
        <taxon>Bacillati</taxon>
        <taxon>Actinomycetota</taxon>
        <taxon>Actinomycetes</taxon>
        <taxon>Kitasatosporales</taxon>
        <taxon>Streptomycetaceae</taxon>
        <taxon>Streptomyces</taxon>
    </lineage>
</organism>
<feature type="non-terminal residue" evidence="1">
    <location>
        <position position="76"/>
    </location>
</feature>
<keyword evidence="2" id="KW-1185">Reference proteome</keyword>
<sequence length="76" mass="7440">MADEGNSWLGAAAAENLLRGDPAGPVADPRDQAVAARLRGALDSLAPQVPPQGGPELPGEAAAVAAFRAARGLAGA</sequence>
<proteinExistence type="predicted"/>
<dbReference type="EMBL" id="WTFF01000299">
    <property type="protein sequence ID" value="MBW5485808.1"/>
    <property type="molecule type" value="Genomic_DNA"/>
</dbReference>
<reference evidence="1 2" key="1">
    <citation type="submission" date="2019-12" db="EMBL/GenBank/DDBJ databases">
        <title>Genome sequence of Streptomyces bambusae.</title>
        <authorList>
            <person name="Bansal K."/>
            <person name="Choksket S."/>
            <person name="Korpole S."/>
            <person name="Patil P.B."/>
        </authorList>
    </citation>
    <scope>NUCLEOTIDE SEQUENCE [LARGE SCALE GENOMIC DNA]</scope>
    <source>
        <strain evidence="1 2">SK60</strain>
    </source>
</reference>
<dbReference type="Proteomes" id="UP000812013">
    <property type="component" value="Unassembled WGS sequence"/>
</dbReference>
<evidence type="ECO:0000313" key="1">
    <source>
        <dbReference type="EMBL" id="MBW5485808.1"/>
    </source>
</evidence>
<comment type="caution">
    <text evidence="1">The sequence shown here is derived from an EMBL/GenBank/DDBJ whole genome shotgun (WGS) entry which is preliminary data.</text>
</comment>